<evidence type="ECO:0000313" key="2">
    <source>
        <dbReference type="EMBL" id="SHI64422.1"/>
    </source>
</evidence>
<proteinExistence type="predicted"/>
<dbReference type="InterPro" id="IPR027056">
    <property type="entry name" value="Gluconate_2DH_su3"/>
</dbReference>
<dbReference type="Proteomes" id="UP000184290">
    <property type="component" value="Unassembled WGS sequence"/>
</dbReference>
<accession>A0ABY1I5U8</accession>
<feature type="compositionally biased region" description="Basic and acidic residues" evidence="1">
    <location>
        <begin position="7"/>
        <end position="23"/>
    </location>
</feature>
<keyword evidence="3" id="KW-1185">Reference proteome</keyword>
<feature type="region of interest" description="Disordered" evidence="1">
    <location>
        <begin position="1"/>
        <end position="23"/>
    </location>
</feature>
<evidence type="ECO:0000313" key="3">
    <source>
        <dbReference type="Proteomes" id="UP000184290"/>
    </source>
</evidence>
<reference evidence="2 3" key="1">
    <citation type="submission" date="2016-11" db="EMBL/GenBank/DDBJ databases">
        <authorList>
            <person name="Varghese N."/>
            <person name="Submissions S."/>
        </authorList>
    </citation>
    <scope>NUCLEOTIDE SEQUENCE [LARGE SCALE GENOMIC DNA]</scope>
    <source>
        <strain evidence="2 3">DSM 21988</strain>
    </source>
</reference>
<organism evidence="2 3">
    <name type="scientific">Aureimonas altamirensis DSM 21988</name>
    <dbReference type="NCBI Taxonomy" id="1121026"/>
    <lineage>
        <taxon>Bacteria</taxon>
        <taxon>Pseudomonadati</taxon>
        <taxon>Pseudomonadota</taxon>
        <taxon>Alphaproteobacteria</taxon>
        <taxon>Hyphomicrobiales</taxon>
        <taxon>Aurantimonadaceae</taxon>
        <taxon>Aureimonas</taxon>
    </lineage>
</organism>
<dbReference type="Pfam" id="PF13618">
    <property type="entry name" value="Gluconate_2-dh3"/>
    <property type="match status" value="1"/>
</dbReference>
<dbReference type="EMBL" id="FQZC01000001">
    <property type="protein sequence ID" value="SHI64422.1"/>
    <property type="molecule type" value="Genomic_DNA"/>
</dbReference>
<name>A0ABY1I5U8_9HYPH</name>
<sequence length="207" mass="22312">MSGPLSENHRSLTDHVQMRHDDENRVSPRLAAILADRAQPDLADEAPKCLTGSQYRTLRAVLAQVVPHDIPGLDLAKRIDMNLHSRAGNGWRTERLPDDAKAYALALDTLDAASRRDGASGFAGLPTAAQQRMLTTIAEGTFVRPAATGLDAAQMSDWFEDLRSDAVRLYVAHPQAIASIGYEGQANGAHGGAAFEGWTDAEIEGTR</sequence>
<gene>
    <name evidence="2" type="ORF">SAMN02745911_0740</name>
</gene>
<protein>
    <submittedName>
        <fullName evidence="2">Gluconate 2-dehydrogenase subunit 3</fullName>
    </submittedName>
</protein>
<evidence type="ECO:0000256" key="1">
    <source>
        <dbReference type="SAM" id="MobiDB-lite"/>
    </source>
</evidence>
<comment type="caution">
    <text evidence="2">The sequence shown here is derived from an EMBL/GenBank/DDBJ whole genome shotgun (WGS) entry which is preliminary data.</text>
</comment>
<dbReference type="RefSeq" id="WP_060601406.1">
    <property type="nucleotide sequence ID" value="NZ_FQZC01000001.1"/>
</dbReference>